<evidence type="ECO:0000256" key="5">
    <source>
        <dbReference type="ARBA" id="ARBA00022714"/>
    </source>
</evidence>
<dbReference type="InterPro" id="IPR035979">
    <property type="entry name" value="RBD_domain_sf"/>
</dbReference>
<dbReference type="AlphaFoldDB" id="A0AAW0HG38"/>
<dbReference type="Pfam" id="PF00076">
    <property type="entry name" value="RRM_1"/>
    <property type="match status" value="3"/>
</dbReference>
<dbReference type="PANTHER" id="PTHR48025">
    <property type="entry name" value="OS02G0815200 PROTEIN"/>
    <property type="match status" value="1"/>
</dbReference>
<feature type="region of interest" description="Disordered" evidence="19">
    <location>
        <begin position="519"/>
        <end position="640"/>
    </location>
</feature>
<keyword evidence="7" id="KW-0677">Repeat</keyword>
<dbReference type="SMART" id="SM00360">
    <property type="entry name" value="RRM"/>
    <property type="match status" value="3"/>
</dbReference>
<dbReference type="GO" id="GO:0046872">
    <property type="term" value="F:metal ion binding"/>
    <property type="evidence" value="ECO:0007669"/>
    <property type="project" value="UniProtKB-KW"/>
</dbReference>
<dbReference type="GO" id="GO:0005634">
    <property type="term" value="C:nucleus"/>
    <property type="evidence" value="ECO:0007669"/>
    <property type="project" value="UniProtKB-SubCell"/>
</dbReference>
<comment type="cofactor">
    <cofactor evidence="13">
        <name>[2Fe-2S] cluster</name>
        <dbReference type="ChEBI" id="CHEBI:190135"/>
    </cofactor>
</comment>
<dbReference type="FunFam" id="3.30.70.330:FF:000116">
    <property type="entry name" value="Putative ribonucleoprotein PTB-binding 1"/>
    <property type="match status" value="1"/>
</dbReference>
<proteinExistence type="predicted"/>
<dbReference type="EMBL" id="JBBHLL010000548">
    <property type="protein sequence ID" value="KAK7800481.1"/>
    <property type="molecule type" value="Genomic_DNA"/>
</dbReference>
<gene>
    <name evidence="21" type="ORF">U0070_024261</name>
</gene>
<dbReference type="PRINTS" id="PR00355">
    <property type="entry name" value="ADRENODOXIN"/>
</dbReference>
<evidence type="ECO:0000256" key="3">
    <source>
        <dbReference type="ARBA" id="ARBA00022490"/>
    </source>
</evidence>
<dbReference type="FunFam" id="3.30.70.330:FF:000100">
    <property type="entry name" value="Putative ribonucleoprotein PTB-binding 1"/>
    <property type="match status" value="1"/>
</dbReference>
<evidence type="ECO:0000313" key="21">
    <source>
        <dbReference type="EMBL" id="KAK7800481.1"/>
    </source>
</evidence>
<name>A0AAW0HG38_MYOGA</name>
<accession>A0AAW0HG38</accession>
<comment type="subcellular location">
    <subcellularLocation>
        <location evidence="2">Cytoplasm</location>
    </subcellularLocation>
    <subcellularLocation>
        <location evidence="1">Nucleus</location>
    </subcellularLocation>
</comment>
<dbReference type="CDD" id="cd00207">
    <property type="entry name" value="fer2"/>
    <property type="match status" value="1"/>
</dbReference>
<evidence type="ECO:0000256" key="6">
    <source>
        <dbReference type="ARBA" id="ARBA00022723"/>
    </source>
</evidence>
<dbReference type="CDD" id="cd12665">
    <property type="entry name" value="RRM2_RAVER1"/>
    <property type="match status" value="1"/>
</dbReference>
<keyword evidence="22" id="KW-1185">Reference proteome</keyword>
<feature type="region of interest" description="Disordered" evidence="19">
    <location>
        <begin position="667"/>
        <end position="726"/>
    </location>
</feature>
<sequence>MAADVSVTHRPPLSPEAEAEAETSETADRRAPEQELPPLDPEEIRKRLEHTERQFRNRRKILIRGLPGDVTNQEVHDLLSDYELKYCFVDKYKGTAFVTLLNGEQAEAAINAFHQSRLRERELSVQLQPTDALLCVANLPPSLTQAQFEELVRPFGSLERCFLVYSERTGHSKGYGFAEYMKKDSAARAKSDLLGKPLGPRTLYVHWTDAGQLTPALLHSRCLCVDHLPPGFNDVDALRQALSAVYTPTFCQLACGQDGQLKGFAVLEYETAEMAEAAQQRADGLALGGSHLRVSFCAPGPPGRSMLAALIAAQATALNRGKGLLPEPNILQLLNNLGPSASLQLLLNPLLHGGASGKQGLLGAPPAMPLLSGPALSTALLQLALQTQSQKKPGILGDSPLGTLQAGAQPANSLLGELSAGGGLAPELPPRRGKPQPLLPPLLGPSGSDREPMSLGPPASQLTPPPAPVGLRGSSLRGLPKDSGPLPTPPGVSLLGEPPKDYRIPLNPYLNLHSLLPSSNLAGKETRGWGGSGRGRRPAEPPLPSPAVPGGGNGNNSGSKAFQMKSRLLSPIASNRLPPEPGLPDGYGFDYPSDVGPRRLFSHPREPALGPHGPSRHKMSPPPSNFNEPRSGGGTGGSLSHFYSGSPTSYFTSGLQAGLKQSHLNKAVGSSPMGSSEGLLGLGPGPNGHSHLLKTPLGGQKRSFSHLLPSPEPSPEGSYVGQHSQGLEKSLKKTLLTTQQELKDCGGLGATPLPVGLLLESKPCSLKREGPGLLSSPPTPGLLCPALQASSPASSLLCSGLSSAFGGVPDLIVTEHARCSGHVAYHGRLHGPRRECPGPVAGRRGILGYLGPSRAAAGSETAAAHPLVFSRRAARRRGRGGRPGAAPGLGQRGLRGPLWSADPRACEASLACSTCHVYVSETHLDLLPPPEEREDDMLDMAPLLQENSRLGCQIVLTPELEGVEFTLPKVTRNFYVDGHIPKPH</sequence>
<dbReference type="PROSITE" id="PS00814">
    <property type="entry name" value="ADX"/>
    <property type="match status" value="1"/>
</dbReference>
<evidence type="ECO:0000256" key="8">
    <source>
        <dbReference type="ARBA" id="ARBA00022884"/>
    </source>
</evidence>
<keyword evidence="10" id="KW-0408">Iron</keyword>
<evidence type="ECO:0000256" key="12">
    <source>
        <dbReference type="ARBA" id="ARBA00023242"/>
    </source>
</evidence>
<reference evidence="21 22" key="1">
    <citation type="journal article" date="2023" name="bioRxiv">
        <title>Conserved and derived expression patterns and positive selection on dental genes reveal complex evolutionary context of ever-growing rodent molars.</title>
        <authorList>
            <person name="Calamari Z.T."/>
            <person name="Song A."/>
            <person name="Cohen E."/>
            <person name="Akter M."/>
            <person name="Roy R.D."/>
            <person name="Hallikas O."/>
            <person name="Christensen M.M."/>
            <person name="Li P."/>
            <person name="Marangoni P."/>
            <person name="Jernvall J."/>
            <person name="Klein O.D."/>
        </authorList>
    </citation>
    <scope>NUCLEOTIDE SEQUENCE [LARGE SCALE GENOMIC DNA]</scope>
    <source>
        <strain evidence="21">V071</strain>
    </source>
</reference>
<evidence type="ECO:0000256" key="14">
    <source>
        <dbReference type="ARBA" id="ARBA00058259"/>
    </source>
</evidence>
<evidence type="ECO:0000256" key="10">
    <source>
        <dbReference type="ARBA" id="ARBA00023004"/>
    </source>
</evidence>
<dbReference type="InterPro" id="IPR001055">
    <property type="entry name" value="Adrenodoxin-like"/>
</dbReference>
<feature type="region of interest" description="Disordered" evidence="19">
    <location>
        <begin position="874"/>
        <end position="894"/>
    </location>
</feature>
<evidence type="ECO:0000256" key="7">
    <source>
        <dbReference type="ARBA" id="ARBA00022737"/>
    </source>
</evidence>
<evidence type="ECO:0000256" key="11">
    <source>
        <dbReference type="ARBA" id="ARBA00023014"/>
    </source>
</evidence>
<dbReference type="CDD" id="cd12663">
    <property type="entry name" value="RRM1_RAVER1"/>
    <property type="match status" value="1"/>
</dbReference>
<evidence type="ECO:0000256" key="9">
    <source>
        <dbReference type="ARBA" id="ARBA00022990"/>
    </source>
</evidence>
<keyword evidence="11" id="KW-0411">Iron-sulfur</keyword>
<dbReference type="InterPro" id="IPR034633">
    <property type="entry name" value="RAVER1_RRM1"/>
</dbReference>
<evidence type="ECO:0000256" key="15">
    <source>
        <dbReference type="ARBA" id="ARBA00066243"/>
    </source>
</evidence>
<evidence type="ECO:0000259" key="20">
    <source>
        <dbReference type="PROSITE" id="PS50102"/>
    </source>
</evidence>
<dbReference type="InterPro" id="IPR036010">
    <property type="entry name" value="2Fe-2S_ferredoxin-like_sf"/>
</dbReference>
<dbReference type="CDD" id="cd12667">
    <property type="entry name" value="RRM3_RAVER1"/>
    <property type="match status" value="1"/>
</dbReference>
<keyword evidence="12" id="KW-0539">Nucleus</keyword>
<comment type="caution">
    <text evidence="21">The sequence shown here is derived from an EMBL/GenBank/DDBJ whole genome shotgun (WGS) entry which is preliminary data.</text>
</comment>
<comment type="function">
    <text evidence="14">Cooperates with PTBP1 to modulate regulated alternative splicing events. Promotes exon skipping. Cooperates with PTBP1 to modulate switching between mutually exclusive exons during maturation of the TPM1 pre-mRNA.</text>
</comment>
<dbReference type="SUPFAM" id="SSF54928">
    <property type="entry name" value="RNA-binding domain, RBD"/>
    <property type="match status" value="2"/>
</dbReference>
<protein>
    <recommendedName>
        <fullName evidence="16">Ribonucleoprotein PTB-binding 1</fullName>
    </recommendedName>
    <alternativeName>
        <fullName evidence="17">Protein raver-1</fullName>
    </alternativeName>
</protein>
<keyword evidence="6" id="KW-0479">Metal-binding</keyword>
<dbReference type="Gene3D" id="3.30.70.330">
    <property type="match status" value="3"/>
</dbReference>
<feature type="region of interest" description="Disordered" evidence="19">
    <location>
        <begin position="415"/>
        <end position="499"/>
    </location>
</feature>
<dbReference type="GO" id="GO:0140647">
    <property type="term" value="P:P450-containing electron transport chain"/>
    <property type="evidence" value="ECO:0007669"/>
    <property type="project" value="InterPro"/>
</dbReference>
<evidence type="ECO:0000256" key="4">
    <source>
        <dbReference type="ARBA" id="ARBA00022553"/>
    </source>
</evidence>
<keyword evidence="5" id="KW-0001">2Fe-2S</keyword>
<feature type="compositionally biased region" description="Low complexity" evidence="19">
    <location>
        <begin position="884"/>
        <end position="894"/>
    </location>
</feature>
<comment type="subunit">
    <text evidence="15">Interacts with PTBP1, RAVER2, VCL and ACTN1. Part of a complex containing RAVER1, VCL and ACTN1.</text>
</comment>
<dbReference type="InterPro" id="IPR001041">
    <property type="entry name" value="2Fe-2S_ferredoxin-type"/>
</dbReference>
<evidence type="ECO:0000256" key="18">
    <source>
        <dbReference type="PROSITE-ProRule" id="PRU00176"/>
    </source>
</evidence>
<dbReference type="GO" id="GO:0005737">
    <property type="term" value="C:cytoplasm"/>
    <property type="evidence" value="ECO:0007669"/>
    <property type="project" value="UniProtKB-SubCell"/>
</dbReference>
<dbReference type="PANTHER" id="PTHR48025:SF1">
    <property type="entry name" value="RRM DOMAIN-CONTAINING PROTEIN"/>
    <property type="match status" value="1"/>
</dbReference>
<keyword evidence="9" id="KW-0007">Acetylation</keyword>
<dbReference type="Proteomes" id="UP001488838">
    <property type="component" value="Unassembled WGS sequence"/>
</dbReference>
<evidence type="ECO:0000256" key="1">
    <source>
        <dbReference type="ARBA" id="ARBA00004123"/>
    </source>
</evidence>
<feature type="compositionally biased region" description="Low complexity" evidence="19">
    <location>
        <begin position="669"/>
        <end position="679"/>
    </location>
</feature>
<keyword evidence="8 18" id="KW-0694">RNA-binding</keyword>
<dbReference type="InterPro" id="IPR000504">
    <property type="entry name" value="RRM_dom"/>
</dbReference>
<evidence type="ECO:0000256" key="13">
    <source>
        <dbReference type="ARBA" id="ARBA00034078"/>
    </source>
</evidence>
<dbReference type="InterPro" id="IPR012677">
    <property type="entry name" value="Nucleotide-bd_a/b_plait_sf"/>
</dbReference>
<keyword evidence="4" id="KW-0597">Phosphoprotein</keyword>
<feature type="domain" description="RRM" evidence="20">
    <location>
        <begin position="132"/>
        <end position="210"/>
    </location>
</feature>
<dbReference type="Gene3D" id="3.10.20.30">
    <property type="match status" value="1"/>
</dbReference>
<dbReference type="InterPro" id="IPR050502">
    <property type="entry name" value="Euk_RNA-bind_prot"/>
</dbReference>
<evidence type="ECO:0000256" key="2">
    <source>
        <dbReference type="ARBA" id="ARBA00004496"/>
    </source>
</evidence>
<dbReference type="InterPro" id="IPR034635">
    <property type="entry name" value="RAVER1_RRM3"/>
</dbReference>
<organism evidence="21 22">
    <name type="scientific">Myodes glareolus</name>
    <name type="common">Bank vole</name>
    <name type="synonym">Clethrionomys glareolus</name>
    <dbReference type="NCBI Taxonomy" id="447135"/>
    <lineage>
        <taxon>Eukaryota</taxon>
        <taxon>Metazoa</taxon>
        <taxon>Chordata</taxon>
        <taxon>Craniata</taxon>
        <taxon>Vertebrata</taxon>
        <taxon>Euteleostomi</taxon>
        <taxon>Mammalia</taxon>
        <taxon>Eutheria</taxon>
        <taxon>Euarchontoglires</taxon>
        <taxon>Glires</taxon>
        <taxon>Rodentia</taxon>
        <taxon>Myomorpha</taxon>
        <taxon>Muroidea</taxon>
        <taxon>Cricetidae</taxon>
        <taxon>Arvicolinae</taxon>
        <taxon>Myodes</taxon>
    </lineage>
</organism>
<dbReference type="GO" id="GO:0051537">
    <property type="term" value="F:2 iron, 2 sulfur cluster binding"/>
    <property type="evidence" value="ECO:0007669"/>
    <property type="project" value="UniProtKB-KW"/>
</dbReference>
<dbReference type="SUPFAM" id="SSF54292">
    <property type="entry name" value="2Fe-2S ferredoxin-like"/>
    <property type="match status" value="1"/>
</dbReference>
<evidence type="ECO:0000313" key="22">
    <source>
        <dbReference type="Proteomes" id="UP001488838"/>
    </source>
</evidence>
<dbReference type="InterPro" id="IPR018298">
    <property type="entry name" value="Adrenodoxin_Fe-S_BS"/>
</dbReference>
<dbReference type="PROSITE" id="PS50102">
    <property type="entry name" value="RRM"/>
    <property type="match status" value="3"/>
</dbReference>
<evidence type="ECO:0000256" key="17">
    <source>
        <dbReference type="ARBA" id="ARBA00076009"/>
    </source>
</evidence>
<dbReference type="FunFam" id="3.30.70.330:FF:000125">
    <property type="entry name" value="Putative ribonucleoprotein PTB-binding 1"/>
    <property type="match status" value="1"/>
</dbReference>
<feature type="domain" description="RRM" evidence="20">
    <location>
        <begin position="59"/>
        <end position="130"/>
    </location>
</feature>
<feature type="region of interest" description="Disordered" evidence="19">
    <location>
        <begin position="1"/>
        <end position="43"/>
    </location>
</feature>
<evidence type="ECO:0000256" key="19">
    <source>
        <dbReference type="SAM" id="MobiDB-lite"/>
    </source>
</evidence>
<evidence type="ECO:0000256" key="16">
    <source>
        <dbReference type="ARBA" id="ARBA00072395"/>
    </source>
</evidence>
<dbReference type="InterPro" id="IPR012675">
    <property type="entry name" value="Beta-grasp_dom_sf"/>
</dbReference>
<feature type="domain" description="RRM" evidence="20">
    <location>
        <begin position="221"/>
        <end position="299"/>
    </location>
</feature>
<keyword evidence="3" id="KW-0963">Cytoplasm</keyword>
<dbReference type="GO" id="GO:0003729">
    <property type="term" value="F:mRNA binding"/>
    <property type="evidence" value="ECO:0007669"/>
    <property type="project" value="TreeGrafter"/>
</dbReference>